<dbReference type="Proteomes" id="UP000070544">
    <property type="component" value="Unassembled WGS sequence"/>
</dbReference>
<accession>A0A139A9Q7</accession>
<dbReference type="SUPFAM" id="SSF50044">
    <property type="entry name" value="SH3-domain"/>
    <property type="match status" value="1"/>
</dbReference>
<dbReference type="Gene3D" id="2.30.30.40">
    <property type="entry name" value="SH3 Domains"/>
    <property type="match status" value="1"/>
</dbReference>
<dbReference type="AlphaFoldDB" id="A0A139A9Q7"/>
<gene>
    <name evidence="4" type="ORF">M427DRAFT_371374</name>
</gene>
<dbReference type="OrthoDB" id="5340910at2759"/>
<protein>
    <recommendedName>
        <fullName evidence="3">SH3 domain-containing protein</fullName>
    </recommendedName>
</protein>
<dbReference type="SMART" id="SM00326">
    <property type="entry name" value="SH3"/>
    <property type="match status" value="1"/>
</dbReference>
<keyword evidence="1" id="KW-0728">SH3 domain</keyword>
<evidence type="ECO:0000256" key="1">
    <source>
        <dbReference type="ARBA" id="ARBA00022443"/>
    </source>
</evidence>
<dbReference type="InterPro" id="IPR001452">
    <property type="entry name" value="SH3_domain"/>
</dbReference>
<dbReference type="EMBL" id="KQ965778">
    <property type="protein sequence ID" value="KXS13408.1"/>
    <property type="molecule type" value="Genomic_DNA"/>
</dbReference>
<feature type="domain" description="SH3" evidence="3">
    <location>
        <begin position="120"/>
        <end position="177"/>
    </location>
</feature>
<organism evidence="4 5">
    <name type="scientific">Gonapodya prolifera (strain JEL478)</name>
    <name type="common">Monoblepharis prolifera</name>
    <dbReference type="NCBI Taxonomy" id="1344416"/>
    <lineage>
        <taxon>Eukaryota</taxon>
        <taxon>Fungi</taxon>
        <taxon>Fungi incertae sedis</taxon>
        <taxon>Chytridiomycota</taxon>
        <taxon>Chytridiomycota incertae sedis</taxon>
        <taxon>Monoblepharidomycetes</taxon>
        <taxon>Monoblepharidales</taxon>
        <taxon>Gonapodyaceae</taxon>
        <taxon>Gonapodya</taxon>
    </lineage>
</organism>
<evidence type="ECO:0000313" key="5">
    <source>
        <dbReference type="Proteomes" id="UP000070544"/>
    </source>
</evidence>
<feature type="transmembrane region" description="Helical" evidence="2">
    <location>
        <begin position="20"/>
        <end position="45"/>
    </location>
</feature>
<sequence>MMAPNRTESPSQPSASGSRLSPGIIAGGVIAGIGATCALCFACWISRKKSATVEDHPEDEDDTKKLGILQSIASYFGSPDTKEYERQSPEPANFAPPHWLFARLAGPSGLNQNDVEYVGPMCTVATQYHSTSKDELKLEVGDKVKLKRVYKDGWGLAENLTTESEGILPLSSLEFADFGMFPAFASTALANAVPRRRSVSAIKIVPGYSQSSSAATLADV</sequence>
<evidence type="ECO:0000313" key="4">
    <source>
        <dbReference type="EMBL" id="KXS13408.1"/>
    </source>
</evidence>
<evidence type="ECO:0000256" key="2">
    <source>
        <dbReference type="SAM" id="Phobius"/>
    </source>
</evidence>
<name>A0A139A9Q7_GONPJ</name>
<proteinExistence type="predicted"/>
<evidence type="ECO:0000259" key="3">
    <source>
        <dbReference type="SMART" id="SM00326"/>
    </source>
</evidence>
<keyword evidence="2" id="KW-1133">Transmembrane helix</keyword>
<reference evidence="4 5" key="1">
    <citation type="journal article" date="2015" name="Genome Biol. Evol.">
        <title>Phylogenomic analyses indicate that early fungi evolved digesting cell walls of algal ancestors of land plants.</title>
        <authorList>
            <person name="Chang Y."/>
            <person name="Wang S."/>
            <person name="Sekimoto S."/>
            <person name="Aerts A.L."/>
            <person name="Choi C."/>
            <person name="Clum A."/>
            <person name="LaButti K.M."/>
            <person name="Lindquist E.A."/>
            <person name="Yee Ngan C."/>
            <person name="Ohm R.A."/>
            <person name="Salamov A.A."/>
            <person name="Grigoriev I.V."/>
            <person name="Spatafora J.W."/>
            <person name="Berbee M.L."/>
        </authorList>
    </citation>
    <scope>NUCLEOTIDE SEQUENCE [LARGE SCALE GENOMIC DNA]</scope>
    <source>
        <strain evidence="4 5">JEL478</strain>
    </source>
</reference>
<dbReference type="InterPro" id="IPR036028">
    <property type="entry name" value="SH3-like_dom_sf"/>
</dbReference>
<keyword evidence="2" id="KW-0472">Membrane</keyword>
<keyword evidence="5" id="KW-1185">Reference proteome</keyword>
<keyword evidence="2" id="KW-0812">Transmembrane</keyword>